<sequence>MAFLLGEQIYQISGQGPPPLKDFFQLEITKNEVIWKSWKISLRPEWRGAPPRQLKMVHHDFLHEKMLQLDAVFGQRILDYTISLCQGKFDYLERLPDGILLRILSYLQLKDTTLLAQSTKLCLLIDKFWEQTVRNRCAGFSSDMEVCAAESTDRQWDHIYLLAATNGQKIQAYKRKKKKKKSYISLQR</sequence>
<evidence type="ECO:0000259" key="1">
    <source>
        <dbReference type="PROSITE" id="PS50181"/>
    </source>
</evidence>
<feature type="domain" description="F-box" evidence="1">
    <location>
        <begin position="89"/>
        <end position="132"/>
    </location>
</feature>
<dbReference type="Ensembl" id="ENSSPAT00000015259.1">
    <property type="protein sequence ID" value="ENSSPAP00000015011.1"/>
    <property type="gene ID" value="ENSSPAG00000011285.1"/>
</dbReference>
<dbReference type="STRING" id="144197.ENSSPAP00000015011"/>
<accession>A0A3B5A477</accession>
<proteinExistence type="predicted"/>
<organism evidence="2">
    <name type="scientific">Stegastes partitus</name>
    <name type="common">bicolor damselfish</name>
    <dbReference type="NCBI Taxonomy" id="144197"/>
    <lineage>
        <taxon>Eukaryota</taxon>
        <taxon>Metazoa</taxon>
        <taxon>Chordata</taxon>
        <taxon>Craniata</taxon>
        <taxon>Vertebrata</taxon>
        <taxon>Euteleostomi</taxon>
        <taxon>Actinopterygii</taxon>
        <taxon>Neopterygii</taxon>
        <taxon>Teleostei</taxon>
        <taxon>Neoteleostei</taxon>
        <taxon>Acanthomorphata</taxon>
        <taxon>Ovalentaria</taxon>
        <taxon>Pomacentridae</taxon>
        <taxon>Stegastes</taxon>
    </lineage>
</organism>
<dbReference type="SUPFAM" id="SSF81383">
    <property type="entry name" value="F-box domain"/>
    <property type="match status" value="1"/>
</dbReference>
<reference evidence="2" key="1">
    <citation type="submission" date="2023-09" db="UniProtKB">
        <authorList>
            <consortium name="Ensembl"/>
        </authorList>
    </citation>
    <scope>IDENTIFICATION</scope>
</reference>
<dbReference type="InterPro" id="IPR001810">
    <property type="entry name" value="F-box_dom"/>
</dbReference>
<dbReference type="PROSITE" id="PS50181">
    <property type="entry name" value="FBOX"/>
    <property type="match status" value="1"/>
</dbReference>
<dbReference type="InterPro" id="IPR036047">
    <property type="entry name" value="F-box-like_dom_sf"/>
</dbReference>
<dbReference type="AlphaFoldDB" id="A0A3B5A477"/>
<dbReference type="GeneTree" id="ENSGT00390000001015"/>
<evidence type="ECO:0000313" key="2">
    <source>
        <dbReference type="Ensembl" id="ENSSPAP00000015011.1"/>
    </source>
</evidence>
<protein>
    <submittedName>
        <fullName evidence="2">F-box protein 36</fullName>
    </submittedName>
</protein>
<name>A0A3B5A477_9TELE</name>